<dbReference type="Pfam" id="PF10604">
    <property type="entry name" value="Polyketide_cyc2"/>
    <property type="match status" value="1"/>
</dbReference>
<evidence type="ECO:0000313" key="1">
    <source>
        <dbReference type="EMBL" id="CAA2621269.1"/>
    </source>
</evidence>
<organism evidence="1">
    <name type="scientific">Spirodela intermedia</name>
    <name type="common">Intermediate duckweed</name>
    <dbReference type="NCBI Taxonomy" id="51605"/>
    <lineage>
        <taxon>Eukaryota</taxon>
        <taxon>Viridiplantae</taxon>
        <taxon>Streptophyta</taxon>
        <taxon>Embryophyta</taxon>
        <taxon>Tracheophyta</taxon>
        <taxon>Spermatophyta</taxon>
        <taxon>Magnoliopsida</taxon>
        <taxon>Liliopsida</taxon>
        <taxon>Araceae</taxon>
        <taxon>Lemnoideae</taxon>
        <taxon>Spirodela</taxon>
    </lineage>
</organism>
<protein>
    <submittedName>
        <fullName evidence="1">Uncharacterized protein</fullName>
    </submittedName>
</protein>
<dbReference type="PANTHER" id="PTHR33789">
    <property type="entry name" value="LACHRYMATORY-FACTOR SYNTHASE"/>
    <property type="match status" value="1"/>
</dbReference>
<name>A0A7I8ISM7_SPIIN</name>
<dbReference type="InterPro" id="IPR023393">
    <property type="entry name" value="START-like_dom_sf"/>
</dbReference>
<dbReference type="SUPFAM" id="SSF55961">
    <property type="entry name" value="Bet v1-like"/>
    <property type="match status" value="1"/>
</dbReference>
<proteinExistence type="predicted"/>
<dbReference type="EMBL" id="CACRZD030000006">
    <property type="protein sequence ID" value="CAA6660981.1"/>
    <property type="molecule type" value="Genomic_DNA"/>
</dbReference>
<sequence length="159" mass="17522">MAEDLLEGTVHAEVAGATADQVWRLLDFCNIQRVMATMESCTRVEGIDGEPGCKRYCVGKPTAFGYGGEAFVPWAYERLLAIDPAERSYWYKVTDSNLGLRGYTAEMKVIDDGSRCTLEWSFTAESLGMTTRDTFVQNLRKTLRGIAQCIEAAVASGEA</sequence>
<dbReference type="CDD" id="cd07821">
    <property type="entry name" value="PYR_PYL_RCAR_like"/>
    <property type="match status" value="1"/>
</dbReference>
<gene>
    <name evidence="1" type="ORF">SI7747_06007380</name>
</gene>
<dbReference type="InterPro" id="IPR019587">
    <property type="entry name" value="Polyketide_cyclase/dehydratase"/>
</dbReference>
<dbReference type="InterPro" id="IPR053249">
    <property type="entry name" value="LFS"/>
</dbReference>
<dbReference type="EMBL" id="LR743593">
    <property type="protein sequence ID" value="CAA2621269.1"/>
    <property type="molecule type" value="Genomic_DNA"/>
</dbReference>
<evidence type="ECO:0000313" key="2">
    <source>
        <dbReference type="Proteomes" id="UP001189122"/>
    </source>
</evidence>
<dbReference type="Proteomes" id="UP001189122">
    <property type="component" value="Unassembled WGS sequence"/>
</dbReference>
<accession>A0A7I8ISM7</accession>
<dbReference type="PANTHER" id="PTHR33789:SF11">
    <property type="entry name" value="OS05G0202300 PROTEIN"/>
    <property type="match status" value="1"/>
</dbReference>
<dbReference type="Gene3D" id="3.30.530.20">
    <property type="match status" value="1"/>
</dbReference>
<reference evidence="1 2" key="1">
    <citation type="submission" date="2019-12" db="EMBL/GenBank/DDBJ databases">
        <authorList>
            <person name="Scholz U."/>
            <person name="Mascher M."/>
            <person name="Fiebig A."/>
        </authorList>
    </citation>
    <scope>NUCLEOTIDE SEQUENCE</scope>
</reference>
<dbReference type="AlphaFoldDB" id="A0A7I8ISM7"/>
<keyword evidence="2" id="KW-1185">Reference proteome</keyword>